<feature type="region of interest" description="Disordered" evidence="1">
    <location>
        <begin position="1"/>
        <end position="39"/>
    </location>
</feature>
<protein>
    <submittedName>
        <fullName evidence="2">Uncharacterized protein</fullName>
    </submittedName>
</protein>
<feature type="compositionally biased region" description="Basic and acidic residues" evidence="1">
    <location>
        <begin position="21"/>
        <end position="30"/>
    </location>
</feature>
<dbReference type="AlphaFoldDB" id="A0A3A3A6G5"/>
<dbReference type="EMBL" id="MVGC01000063">
    <property type="protein sequence ID" value="RJE24951.1"/>
    <property type="molecule type" value="Genomic_DNA"/>
</dbReference>
<evidence type="ECO:0000256" key="1">
    <source>
        <dbReference type="SAM" id="MobiDB-lite"/>
    </source>
</evidence>
<name>A0A3A3A6G5_9EURO</name>
<dbReference type="Proteomes" id="UP000266188">
    <property type="component" value="Unassembled WGS sequence"/>
</dbReference>
<feature type="compositionally biased region" description="Basic and acidic residues" evidence="1">
    <location>
        <begin position="1"/>
        <end position="14"/>
    </location>
</feature>
<proteinExistence type="predicted"/>
<evidence type="ECO:0000313" key="3">
    <source>
        <dbReference type="Proteomes" id="UP000266188"/>
    </source>
</evidence>
<accession>A0A3A3A6G5</accession>
<sequence>MSDEESRTFDRNETIDELPDDDLKKPEPQKSLEPFGDEETAEVKYRTMKWCIVDWIIDMTRRGNQAMWNA</sequence>
<gene>
    <name evidence="2" type="ORF">PHISCL_02715</name>
</gene>
<organism evidence="2 3">
    <name type="scientific">Aspergillus sclerotialis</name>
    <dbReference type="NCBI Taxonomy" id="2070753"/>
    <lineage>
        <taxon>Eukaryota</taxon>
        <taxon>Fungi</taxon>
        <taxon>Dikarya</taxon>
        <taxon>Ascomycota</taxon>
        <taxon>Pezizomycotina</taxon>
        <taxon>Eurotiomycetes</taxon>
        <taxon>Eurotiomycetidae</taxon>
        <taxon>Eurotiales</taxon>
        <taxon>Aspergillaceae</taxon>
        <taxon>Aspergillus</taxon>
        <taxon>Aspergillus subgen. Polypaecilum</taxon>
    </lineage>
</organism>
<comment type="caution">
    <text evidence="2">The sequence shown here is derived from an EMBL/GenBank/DDBJ whole genome shotgun (WGS) entry which is preliminary data.</text>
</comment>
<reference evidence="3" key="1">
    <citation type="submission" date="2017-02" db="EMBL/GenBank/DDBJ databases">
        <authorList>
            <person name="Tafer H."/>
            <person name="Lopandic K."/>
        </authorList>
    </citation>
    <scope>NUCLEOTIDE SEQUENCE [LARGE SCALE GENOMIC DNA]</scope>
    <source>
        <strain evidence="3">CBS 366.77</strain>
    </source>
</reference>
<keyword evidence="3" id="KW-1185">Reference proteome</keyword>
<dbReference type="OrthoDB" id="5428465at2759"/>
<evidence type="ECO:0000313" key="2">
    <source>
        <dbReference type="EMBL" id="RJE24951.1"/>
    </source>
</evidence>